<name>A0ABW3JS45_9FLAO</name>
<proteinExistence type="predicted"/>
<evidence type="ECO:0000313" key="2">
    <source>
        <dbReference type="Proteomes" id="UP001597062"/>
    </source>
</evidence>
<comment type="caution">
    <text evidence="1">The sequence shown here is derived from an EMBL/GenBank/DDBJ whole genome shotgun (WGS) entry which is preliminary data.</text>
</comment>
<sequence length="274" mass="30924">TNDEPDNFDDPIVVIPLEKPEKPCPSGYIKSDTSCIIDDDYQILNELESKALCIYNKLKSSSTGFKNSIKKFEPDFPVAHLKFDMGDIGASRGITIAPNSNPTTPNSPDFVITIRLNNNNTTSGVTKRPNLLVVKTIAHEVIHAEMYRKLLSVLDNGGNIDGVTRQDVLDALDGNFPGMYDYFRRHKNWQHQQMATHYRETLARILQEYDTGSAVPDNQQPAQLYMDLSWEGLIYENGNNAIYTWTSLPQEEKERIEGVISDYIANNSNETCTE</sequence>
<evidence type="ECO:0000313" key="1">
    <source>
        <dbReference type="EMBL" id="MFD0992834.1"/>
    </source>
</evidence>
<feature type="non-terminal residue" evidence="1">
    <location>
        <position position="1"/>
    </location>
</feature>
<gene>
    <name evidence="1" type="ORF">ACFQ1U_06425</name>
</gene>
<dbReference type="EMBL" id="JBHTJR010000036">
    <property type="protein sequence ID" value="MFD0992834.1"/>
    <property type="molecule type" value="Genomic_DNA"/>
</dbReference>
<reference evidence="2" key="1">
    <citation type="journal article" date="2019" name="Int. J. Syst. Evol. Microbiol.">
        <title>The Global Catalogue of Microorganisms (GCM) 10K type strain sequencing project: providing services to taxonomists for standard genome sequencing and annotation.</title>
        <authorList>
            <consortium name="The Broad Institute Genomics Platform"/>
            <consortium name="The Broad Institute Genome Sequencing Center for Infectious Disease"/>
            <person name="Wu L."/>
            <person name="Ma J."/>
        </authorList>
    </citation>
    <scope>NUCLEOTIDE SEQUENCE [LARGE SCALE GENOMIC DNA]</scope>
    <source>
        <strain evidence="2">CCUG 60527</strain>
    </source>
</reference>
<dbReference type="Proteomes" id="UP001597062">
    <property type="component" value="Unassembled WGS sequence"/>
</dbReference>
<organism evidence="1 2">
    <name type="scientific">Tenacibaculum geojense</name>
    <dbReference type="NCBI Taxonomy" id="915352"/>
    <lineage>
        <taxon>Bacteria</taxon>
        <taxon>Pseudomonadati</taxon>
        <taxon>Bacteroidota</taxon>
        <taxon>Flavobacteriia</taxon>
        <taxon>Flavobacteriales</taxon>
        <taxon>Flavobacteriaceae</taxon>
        <taxon>Tenacibaculum</taxon>
    </lineage>
</organism>
<protein>
    <submittedName>
        <fullName evidence="1">Uncharacterized protein</fullName>
    </submittedName>
</protein>
<accession>A0ABW3JS45</accession>
<keyword evidence="2" id="KW-1185">Reference proteome</keyword>